<keyword evidence="4" id="KW-0325">Glycoprotein</keyword>
<keyword evidence="2" id="KW-0719">Serine esterase</keyword>
<dbReference type="Pfam" id="PF00135">
    <property type="entry name" value="COesterase"/>
    <property type="match status" value="1"/>
</dbReference>
<evidence type="ECO:0000256" key="3">
    <source>
        <dbReference type="ARBA" id="ARBA00022801"/>
    </source>
</evidence>
<proteinExistence type="inferred from homology"/>
<dbReference type="PROSITE" id="PS00122">
    <property type="entry name" value="CARBOXYLESTERASE_B_1"/>
    <property type="match status" value="1"/>
</dbReference>
<reference evidence="8" key="1">
    <citation type="journal article" date="2021" name="Mol. Ecol. Resour.">
        <title>Apolygus lucorum genome provides insights into omnivorousness and mesophyll feeding.</title>
        <authorList>
            <person name="Liu Y."/>
            <person name="Liu H."/>
            <person name="Wang H."/>
            <person name="Huang T."/>
            <person name="Liu B."/>
            <person name="Yang B."/>
            <person name="Yin L."/>
            <person name="Li B."/>
            <person name="Zhang Y."/>
            <person name="Zhang S."/>
            <person name="Jiang F."/>
            <person name="Zhang X."/>
            <person name="Ren Y."/>
            <person name="Wang B."/>
            <person name="Wang S."/>
            <person name="Lu Y."/>
            <person name="Wu K."/>
            <person name="Fan W."/>
            <person name="Wang G."/>
        </authorList>
    </citation>
    <scope>NUCLEOTIDE SEQUENCE</scope>
    <source>
        <strain evidence="8">12Hb</strain>
    </source>
</reference>
<evidence type="ECO:0000313" key="9">
    <source>
        <dbReference type="Proteomes" id="UP000466442"/>
    </source>
</evidence>
<evidence type="ECO:0000256" key="5">
    <source>
        <dbReference type="RuleBase" id="RU361235"/>
    </source>
</evidence>
<comment type="caution">
    <text evidence="8">The sequence shown here is derived from an EMBL/GenBank/DDBJ whole genome shotgun (WGS) entry which is preliminary data.</text>
</comment>
<dbReference type="Gene3D" id="3.40.50.1820">
    <property type="entry name" value="alpha/beta hydrolase"/>
    <property type="match status" value="1"/>
</dbReference>
<dbReference type="EC" id="3.1.1.-" evidence="5"/>
<dbReference type="AlphaFoldDB" id="A0A8S9Y2X8"/>
<dbReference type="GO" id="GO:0052689">
    <property type="term" value="F:carboxylic ester hydrolase activity"/>
    <property type="evidence" value="ECO:0007669"/>
    <property type="project" value="UniProtKB-KW"/>
</dbReference>
<evidence type="ECO:0000256" key="1">
    <source>
        <dbReference type="ARBA" id="ARBA00005964"/>
    </source>
</evidence>
<evidence type="ECO:0000256" key="4">
    <source>
        <dbReference type="ARBA" id="ARBA00023180"/>
    </source>
</evidence>
<gene>
    <name evidence="8" type="ORF">GE061_009666</name>
</gene>
<feature type="compositionally biased region" description="Basic residues" evidence="6">
    <location>
        <begin position="1"/>
        <end position="10"/>
    </location>
</feature>
<protein>
    <recommendedName>
        <fullName evidence="5">Carboxylic ester hydrolase</fullName>
        <ecNumber evidence="5">3.1.1.-</ecNumber>
    </recommendedName>
</protein>
<dbReference type="Proteomes" id="UP000466442">
    <property type="component" value="Unassembled WGS sequence"/>
</dbReference>
<dbReference type="InterPro" id="IPR050309">
    <property type="entry name" value="Type-B_Carboxylest/Lipase"/>
</dbReference>
<sequence length="621" mass="70218">MPRRTISTRRRPADPDDEEGSVTDNRHDDVSLRINAVESDVGAIGNQVALQLNYSVVILSIDITSSEGMWSMCVLAAVLQGCQSQNLDNPVIDTLQGRAMGWERLSRDGRVYQAWSSIPYAQPPLGELRFKPSKLAEKWTGTLNATVDPPMCLQASENDDGVVGSEDCLHVNVYRPKNFGGAQALPVLFWIFGGFFEIKGCGPHEVADYLMDHDVIFVAFNYRTNFFGWLSLGDKIFPGNFGLKDMLTALRWVKKNIASFGGDPNSVTVFGQSSGAMNAQQLLLSPLVEKENLITRVVSDSGTINHVCSLPRPDFVVKKSLEIIEAVGCEVNVSSEEIRKCLQAVDGETIMLAYINIPKNRFRPTLAPVIEPEDAEDIVIPYDLSLRKSSKPWITSTANGEYNLYLQDEFTSDYSWNEKSRNNVTGYLETLIETSQYSPDSSLKIEESARLLQHYYFKTMDPMENFTRNVAMVESDLMFIYPFLYNIEKQKDSDAPIWAFRNEYKGEFTGREDTGEVFCVDDVAGHAETRFYYLNLRSTLRYASPKQTPEDEAVSRRLVKYLVNFAYYGNPTPPGSPFIWEQYKGKEMMRITKNGDFMADDDYVGDLMKILPLWNRVLGWK</sequence>
<dbReference type="InterPro" id="IPR019826">
    <property type="entry name" value="Carboxylesterase_B_AS"/>
</dbReference>
<feature type="region of interest" description="Disordered" evidence="6">
    <location>
        <begin position="1"/>
        <end position="26"/>
    </location>
</feature>
<keyword evidence="3 5" id="KW-0378">Hydrolase</keyword>
<comment type="similarity">
    <text evidence="1 5">Belongs to the type-B carboxylesterase/lipase family.</text>
</comment>
<organism evidence="8 9">
    <name type="scientific">Apolygus lucorum</name>
    <name type="common">Small green plant bug</name>
    <name type="synonym">Lygocoris lucorum</name>
    <dbReference type="NCBI Taxonomy" id="248454"/>
    <lineage>
        <taxon>Eukaryota</taxon>
        <taxon>Metazoa</taxon>
        <taxon>Ecdysozoa</taxon>
        <taxon>Arthropoda</taxon>
        <taxon>Hexapoda</taxon>
        <taxon>Insecta</taxon>
        <taxon>Pterygota</taxon>
        <taxon>Neoptera</taxon>
        <taxon>Paraneoptera</taxon>
        <taxon>Hemiptera</taxon>
        <taxon>Heteroptera</taxon>
        <taxon>Panheteroptera</taxon>
        <taxon>Cimicomorpha</taxon>
        <taxon>Miridae</taxon>
        <taxon>Mirini</taxon>
        <taxon>Apolygus</taxon>
    </lineage>
</organism>
<feature type="domain" description="Carboxylesterase type B" evidence="7">
    <location>
        <begin position="89"/>
        <end position="595"/>
    </location>
</feature>
<dbReference type="InterPro" id="IPR002018">
    <property type="entry name" value="CarbesteraseB"/>
</dbReference>
<evidence type="ECO:0000259" key="7">
    <source>
        <dbReference type="Pfam" id="PF00135"/>
    </source>
</evidence>
<dbReference type="SUPFAM" id="SSF53474">
    <property type="entry name" value="alpha/beta-Hydrolases"/>
    <property type="match status" value="1"/>
</dbReference>
<evidence type="ECO:0000313" key="8">
    <source>
        <dbReference type="EMBL" id="KAF6214921.1"/>
    </source>
</evidence>
<name>A0A8S9Y2X8_APOLU</name>
<dbReference type="InterPro" id="IPR029058">
    <property type="entry name" value="AB_hydrolase_fold"/>
</dbReference>
<dbReference type="PANTHER" id="PTHR11559">
    <property type="entry name" value="CARBOXYLESTERASE"/>
    <property type="match status" value="1"/>
</dbReference>
<keyword evidence="9" id="KW-1185">Reference proteome</keyword>
<evidence type="ECO:0000256" key="2">
    <source>
        <dbReference type="ARBA" id="ARBA00022487"/>
    </source>
</evidence>
<evidence type="ECO:0000256" key="6">
    <source>
        <dbReference type="SAM" id="MobiDB-lite"/>
    </source>
</evidence>
<accession>A0A8S9Y2X8</accession>
<dbReference type="OrthoDB" id="8174896at2759"/>
<dbReference type="EMBL" id="WIXP02000002">
    <property type="protein sequence ID" value="KAF6214921.1"/>
    <property type="molecule type" value="Genomic_DNA"/>
</dbReference>